<evidence type="ECO:0000313" key="2">
    <source>
        <dbReference type="EMBL" id="KAK1612907.1"/>
    </source>
</evidence>
<comment type="caution">
    <text evidence="2">The sequence shown here is derived from an EMBL/GenBank/DDBJ whole genome shotgun (WGS) entry which is preliminary data.</text>
</comment>
<keyword evidence="1" id="KW-0175">Coiled coil</keyword>
<evidence type="ECO:0000256" key="1">
    <source>
        <dbReference type="SAM" id="Coils"/>
    </source>
</evidence>
<gene>
    <name evidence="2" type="ORF">QYE76_036580</name>
</gene>
<evidence type="ECO:0000313" key="3">
    <source>
        <dbReference type="Proteomes" id="UP001231189"/>
    </source>
</evidence>
<keyword evidence="3" id="KW-1185">Reference proteome</keyword>
<dbReference type="AlphaFoldDB" id="A0AAD8R284"/>
<dbReference type="EMBL" id="JAUUTY010000007">
    <property type="protein sequence ID" value="KAK1612907.1"/>
    <property type="molecule type" value="Genomic_DNA"/>
</dbReference>
<accession>A0AAD8R284</accession>
<feature type="coiled-coil region" evidence="1">
    <location>
        <begin position="41"/>
        <end position="75"/>
    </location>
</feature>
<organism evidence="2 3">
    <name type="scientific">Lolium multiflorum</name>
    <name type="common">Italian ryegrass</name>
    <name type="synonym">Lolium perenne subsp. multiflorum</name>
    <dbReference type="NCBI Taxonomy" id="4521"/>
    <lineage>
        <taxon>Eukaryota</taxon>
        <taxon>Viridiplantae</taxon>
        <taxon>Streptophyta</taxon>
        <taxon>Embryophyta</taxon>
        <taxon>Tracheophyta</taxon>
        <taxon>Spermatophyta</taxon>
        <taxon>Magnoliopsida</taxon>
        <taxon>Liliopsida</taxon>
        <taxon>Poales</taxon>
        <taxon>Poaceae</taxon>
        <taxon>BOP clade</taxon>
        <taxon>Pooideae</taxon>
        <taxon>Poodae</taxon>
        <taxon>Poeae</taxon>
        <taxon>Poeae Chloroplast Group 2 (Poeae type)</taxon>
        <taxon>Loliodinae</taxon>
        <taxon>Loliinae</taxon>
        <taxon>Lolium</taxon>
    </lineage>
</organism>
<reference evidence="2" key="1">
    <citation type="submission" date="2023-07" db="EMBL/GenBank/DDBJ databases">
        <title>A chromosome-level genome assembly of Lolium multiflorum.</title>
        <authorList>
            <person name="Chen Y."/>
            <person name="Copetti D."/>
            <person name="Kolliker R."/>
            <person name="Studer B."/>
        </authorList>
    </citation>
    <scope>NUCLEOTIDE SEQUENCE</scope>
    <source>
        <strain evidence="2">02402/16</strain>
        <tissue evidence="2">Leaf</tissue>
    </source>
</reference>
<sequence length="158" mass="17105">MAAMAMDIAKPSAVPENVEDPAKGRAAGGGEGLRQYYLQHIHDLQLQIRQNTHNLNRLEAQRNNLNSRGNELNVKCLRRRKEEARCSSHGGAAGRLVDAMCVDSTAHATPSIPPVCVVRVDRERGAYGTVGSRAGAGDQQVELLVPETPPSGPCRCWL</sequence>
<proteinExistence type="predicted"/>
<dbReference type="Proteomes" id="UP001231189">
    <property type="component" value="Unassembled WGS sequence"/>
</dbReference>
<name>A0AAD8R284_LOLMU</name>
<protein>
    <submittedName>
        <fullName evidence="2">Uncharacterized protein</fullName>
    </submittedName>
</protein>